<dbReference type="InterPro" id="IPR020555">
    <property type="entry name" value="MECDP_synthase_CS"/>
</dbReference>
<accession>A0A644YJ30</accession>
<evidence type="ECO:0000259" key="8">
    <source>
        <dbReference type="Pfam" id="PF02542"/>
    </source>
</evidence>
<evidence type="ECO:0000256" key="5">
    <source>
        <dbReference type="ARBA" id="ARBA00022723"/>
    </source>
</evidence>
<organism evidence="9">
    <name type="scientific">bioreactor metagenome</name>
    <dbReference type="NCBI Taxonomy" id="1076179"/>
    <lineage>
        <taxon>unclassified sequences</taxon>
        <taxon>metagenomes</taxon>
        <taxon>ecological metagenomes</taxon>
    </lineage>
</organism>
<evidence type="ECO:0000256" key="3">
    <source>
        <dbReference type="ARBA" id="ARBA00004709"/>
    </source>
</evidence>
<dbReference type="Pfam" id="PF02542">
    <property type="entry name" value="YgbB"/>
    <property type="match status" value="1"/>
</dbReference>
<keyword evidence="5" id="KW-0479">Metal-binding</keyword>
<dbReference type="GO" id="GO:0046872">
    <property type="term" value="F:metal ion binding"/>
    <property type="evidence" value="ECO:0007669"/>
    <property type="project" value="UniProtKB-KW"/>
</dbReference>
<name>A0A644YJ30_9ZZZZ</name>
<dbReference type="AlphaFoldDB" id="A0A644YJ30"/>
<dbReference type="GO" id="GO:0019288">
    <property type="term" value="P:isopentenyl diphosphate biosynthetic process, methylerythritol 4-phosphate pathway"/>
    <property type="evidence" value="ECO:0007669"/>
    <property type="project" value="UniProtKB-UniPathway"/>
</dbReference>
<evidence type="ECO:0000256" key="1">
    <source>
        <dbReference type="ARBA" id="ARBA00000200"/>
    </source>
</evidence>
<dbReference type="GO" id="GO:0008685">
    <property type="term" value="F:2-C-methyl-D-erythritol 2,4-cyclodiphosphate synthase activity"/>
    <property type="evidence" value="ECO:0007669"/>
    <property type="project" value="UniProtKB-EC"/>
</dbReference>
<evidence type="ECO:0000313" key="9">
    <source>
        <dbReference type="EMBL" id="MPM27901.1"/>
    </source>
</evidence>
<proteinExistence type="inferred from homology"/>
<keyword evidence="6" id="KW-0414">Isoprene biosynthesis</keyword>
<evidence type="ECO:0000256" key="6">
    <source>
        <dbReference type="ARBA" id="ARBA00023229"/>
    </source>
</evidence>
<dbReference type="CDD" id="cd00554">
    <property type="entry name" value="MECDP_synthase"/>
    <property type="match status" value="1"/>
</dbReference>
<dbReference type="Gene3D" id="3.30.1330.50">
    <property type="entry name" value="2-C-methyl-D-erythritol 2,4-cyclodiphosphate synthase"/>
    <property type="match status" value="1"/>
</dbReference>
<comment type="catalytic activity">
    <reaction evidence="1">
        <text>4-CDP-2-C-methyl-D-erythritol 2-phosphate = 2-C-methyl-D-erythritol 2,4-cyclic diphosphate + CMP</text>
        <dbReference type="Rhea" id="RHEA:23864"/>
        <dbReference type="ChEBI" id="CHEBI:57919"/>
        <dbReference type="ChEBI" id="CHEBI:58483"/>
        <dbReference type="ChEBI" id="CHEBI:60377"/>
        <dbReference type="EC" id="4.6.1.12"/>
    </reaction>
</comment>
<dbReference type="HAMAP" id="MF_00107">
    <property type="entry name" value="IspF"/>
    <property type="match status" value="1"/>
</dbReference>
<comment type="caution">
    <text evidence="9">The sequence shown here is derived from an EMBL/GenBank/DDBJ whole genome shotgun (WGS) entry which is preliminary data.</text>
</comment>
<dbReference type="GO" id="GO:0016114">
    <property type="term" value="P:terpenoid biosynthetic process"/>
    <property type="evidence" value="ECO:0007669"/>
    <property type="project" value="InterPro"/>
</dbReference>
<keyword evidence="7 9" id="KW-0456">Lyase</keyword>
<dbReference type="FunFam" id="3.30.1330.50:FF:000001">
    <property type="entry name" value="2-C-methyl-D-erythritol 2,4-cyclodiphosphate synthase"/>
    <property type="match status" value="1"/>
</dbReference>
<comment type="cofactor">
    <cofactor evidence="2">
        <name>a divalent metal cation</name>
        <dbReference type="ChEBI" id="CHEBI:60240"/>
    </cofactor>
</comment>
<dbReference type="UniPathway" id="UPA00056">
    <property type="reaction ID" value="UER00095"/>
</dbReference>
<dbReference type="InterPro" id="IPR003526">
    <property type="entry name" value="MECDP_synthase"/>
</dbReference>
<dbReference type="EMBL" id="VSSQ01005113">
    <property type="protein sequence ID" value="MPM27901.1"/>
    <property type="molecule type" value="Genomic_DNA"/>
</dbReference>
<evidence type="ECO:0000256" key="7">
    <source>
        <dbReference type="ARBA" id="ARBA00023239"/>
    </source>
</evidence>
<dbReference type="PROSITE" id="PS01350">
    <property type="entry name" value="ISPF"/>
    <property type="match status" value="1"/>
</dbReference>
<feature type="domain" description="2-C-methyl-D-erythritol 2,4-cyclodiphosphate synthase" evidence="8">
    <location>
        <begin position="3"/>
        <end position="156"/>
    </location>
</feature>
<evidence type="ECO:0000256" key="2">
    <source>
        <dbReference type="ARBA" id="ARBA00001968"/>
    </source>
</evidence>
<protein>
    <recommendedName>
        <fullName evidence="4">2-C-methyl-D-erythritol 2,4-cyclodiphosphate synthase</fullName>
        <ecNumber evidence="4">4.6.1.12</ecNumber>
    </recommendedName>
</protein>
<reference evidence="9" key="1">
    <citation type="submission" date="2019-08" db="EMBL/GenBank/DDBJ databases">
        <authorList>
            <person name="Kucharzyk K."/>
            <person name="Murdoch R.W."/>
            <person name="Higgins S."/>
            <person name="Loffler F."/>
        </authorList>
    </citation>
    <scope>NUCLEOTIDE SEQUENCE</scope>
</reference>
<dbReference type="InterPro" id="IPR036571">
    <property type="entry name" value="MECDP_synthase_sf"/>
</dbReference>
<dbReference type="NCBIfam" id="TIGR00151">
    <property type="entry name" value="ispF"/>
    <property type="match status" value="1"/>
</dbReference>
<dbReference type="SUPFAM" id="SSF69765">
    <property type="entry name" value="IpsF-like"/>
    <property type="match status" value="1"/>
</dbReference>
<dbReference type="PANTHER" id="PTHR43181">
    <property type="entry name" value="2-C-METHYL-D-ERYTHRITOL 2,4-CYCLODIPHOSPHATE SYNTHASE, CHLOROPLASTIC"/>
    <property type="match status" value="1"/>
</dbReference>
<evidence type="ECO:0000256" key="4">
    <source>
        <dbReference type="ARBA" id="ARBA00012579"/>
    </source>
</evidence>
<dbReference type="EC" id="4.6.1.12" evidence="4"/>
<sequence>MDFRIGLGYDVHRLAPERKLFLCGVEIEFPFGLFGHSDADVALHAVTDAVLGALALGDIGQWFPDTDPAFAGADSRQLLWTVMQSPELEGWKVGNLDLAIIAEQPKILPYVPAMRESLATLLMTDAARISVKGKTSEKLGFIGRREGIAAEAVVLMKKD</sequence>
<gene>
    <name evidence="9" type="primary">ispF_13</name>
    <name evidence="9" type="ORF">SDC9_74416</name>
</gene>
<comment type="pathway">
    <text evidence="3">Isoprenoid biosynthesis; isopentenyl diphosphate biosynthesis via DXP pathway; isopentenyl diphosphate from 1-deoxy-D-xylulose 5-phosphate: step 4/6.</text>
</comment>
<dbReference type="PANTHER" id="PTHR43181:SF1">
    <property type="entry name" value="2-C-METHYL-D-ERYTHRITOL 2,4-CYCLODIPHOSPHATE SYNTHASE, CHLOROPLASTIC"/>
    <property type="match status" value="1"/>
</dbReference>